<reference evidence="8 9" key="1">
    <citation type="submission" date="2016-04" db="EMBL/GenBank/DDBJ databases">
        <authorList>
            <person name="Chen L."/>
            <person name="Zhuang W."/>
            <person name="Wang G."/>
        </authorList>
    </citation>
    <scope>NUCLEOTIDE SEQUENCE [LARGE SCALE GENOMIC DNA]</scope>
    <source>
        <strain evidence="9">GR20</strain>
    </source>
</reference>
<organism evidence="8 9">
    <name type="scientific">Niastella koreensis</name>
    <dbReference type="NCBI Taxonomy" id="354356"/>
    <lineage>
        <taxon>Bacteria</taxon>
        <taxon>Pseudomonadati</taxon>
        <taxon>Bacteroidota</taxon>
        <taxon>Chitinophagia</taxon>
        <taxon>Chitinophagales</taxon>
        <taxon>Chitinophagaceae</taxon>
        <taxon>Niastella</taxon>
    </lineage>
</organism>
<dbReference type="Proteomes" id="UP000192277">
    <property type="component" value="Unassembled WGS sequence"/>
</dbReference>
<dbReference type="Pfam" id="PF07980">
    <property type="entry name" value="SusD_RagB"/>
    <property type="match status" value="1"/>
</dbReference>
<evidence type="ECO:0008006" key="10">
    <source>
        <dbReference type="Google" id="ProtNLM"/>
    </source>
</evidence>
<evidence type="ECO:0000256" key="1">
    <source>
        <dbReference type="ARBA" id="ARBA00004442"/>
    </source>
</evidence>
<dbReference type="CDD" id="cd08977">
    <property type="entry name" value="SusD"/>
    <property type="match status" value="1"/>
</dbReference>
<dbReference type="InterPro" id="IPR012944">
    <property type="entry name" value="SusD_RagB_dom"/>
</dbReference>
<dbReference type="SUPFAM" id="SSF48452">
    <property type="entry name" value="TPR-like"/>
    <property type="match status" value="1"/>
</dbReference>
<evidence type="ECO:0000256" key="2">
    <source>
        <dbReference type="ARBA" id="ARBA00006275"/>
    </source>
</evidence>
<dbReference type="EMBL" id="LWBO01000034">
    <property type="protein sequence ID" value="OQP43978.1"/>
    <property type="molecule type" value="Genomic_DNA"/>
</dbReference>
<comment type="caution">
    <text evidence="8">The sequence shown here is derived from an EMBL/GenBank/DDBJ whole genome shotgun (WGS) entry which is preliminary data.</text>
</comment>
<accession>A0ABX3NSC8</accession>
<evidence type="ECO:0000256" key="5">
    <source>
        <dbReference type="ARBA" id="ARBA00023237"/>
    </source>
</evidence>
<gene>
    <name evidence="8" type="ORF">A4D02_10920</name>
</gene>
<protein>
    <recommendedName>
        <fullName evidence="10">RagB/SusD domain-containing protein</fullName>
    </recommendedName>
</protein>
<dbReference type="Gene3D" id="1.25.40.390">
    <property type="match status" value="1"/>
</dbReference>
<evidence type="ECO:0000259" key="7">
    <source>
        <dbReference type="Pfam" id="PF14322"/>
    </source>
</evidence>
<evidence type="ECO:0000256" key="3">
    <source>
        <dbReference type="ARBA" id="ARBA00022729"/>
    </source>
</evidence>
<proteinExistence type="inferred from homology"/>
<dbReference type="PROSITE" id="PS51257">
    <property type="entry name" value="PROKAR_LIPOPROTEIN"/>
    <property type="match status" value="1"/>
</dbReference>
<feature type="domain" description="RagB/SusD" evidence="6">
    <location>
        <begin position="296"/>
        <end position="471"/>
    </location>
</feature>
<keyword evidence="9" id="KW-1185">Reference proteome</keyword>
<evidence type="ECO:0000256" key="4">
    <source>
        <dbReference type="ARBA" id="ARBA00023136"/>
    </source>
</evidence>
<evidence type="ECO:0000259" key="6">
    <source>
        <dbReference type="Pfam" id="PF07980"/>
    </source>
</evidence>
<comment type="similarity">
    <text evidence="2">Belongs to the SusD family.</text>
</comment>
<evidence type="ECO:0000313" key="8">
    <source>
        <dbReference type="EMBL" id="OQP43978.1"/>
    </source>
</evidence>
<dbReference type="InterPro" id="IPR011990">
    <property type="entry name" value="TPR-like_helical_dom_sf"/>
</dbReference>
<sequence length="472" mass="53653">MHRLPLFFKWSLLLLIVAGLSCNKLLDAGSPSNKVITSQVYASDSLAQAALIGIYFKFMENFGPNNGWTTRFPSLTADDLNRTSVLDQDTPFLTNTLASDNTTVLQIWNTTYAYIYQCNDLITGLTGNHSITPALRDQLQGEAYFLRAFNYFYLVNLYGDVPLVLTTDYTKSATTPRTPVDDVYDQMINDLNKAQDLLTNTYATTPDFPSARVRVNRQAVKALLARIYLYREQWAEAAAASTEVISSGIYQLESDLQQTFKYNSREAILQFMPVSNAYNTAEGSFFIPVLSTIRPAFVVSDTLLKYMEAGDLRQAWIRTATVSGKQYKSPYKYKQNTATTPRDEYNMVLRLAEQYCIRAEARARLDQLPDAVSDLNTIRKRAGLSDLPTISTQNQVLAAVEQECRTEFFAEWGHRWFDLKRWPARANDGRKRIDEVMSALRPDTWNSTDALWPIPAFERTRNRTLSQNPGYD</sequence>
<keyword evidence="5" id="KW-0998">Cell outer membrane</keyword>
<comment type="subcellular location">
    <subcellularLocation>
        <location evidence="1">Cell outer membrane</location>
    </subcellularLocation>
</comment>
<dbReference type="InterPro" id="IPR033985">
    <property type="entry name" value="SusD-like_N"/>
</dbReference>
<name>A0ABX3NSC8_9BACT</name>
<feature type="domain" description="SusD-like N-terminal" evidence="7">
    <location>
        <begin position="90"/>
        <end position="229"/>
    </location>
</feature>
<dbReference type="Pfam" id="PF14322">
    <property type="entry name" value="SusD-like_3"/>
    <property type="match status" value="1"/>
</dbReference>
<keyword evidence="3" id="KW-0732">Signal</keyword>
<evidence type="ECO:0000313" key="9">
    <source>
        <dbReference type="Proteomes" id="UP000192277"/>
    </source>
</evidence>
<keyword evidence="4" id="KW-0472">Membrane</keyword>